<feature type="compositionally biased region" description="Polar residues" evidence="1">
    <location>
        <begin position="346"/>
        <end position="359"/>
    </location>
</feature>
<dbReference type="OrthoDB" id="2757214at2759"/>
<evidence type="ECO:0000256" key="3">
    <source>
        <dbReference type="SAM" id="SignalP"/>
    </source>
</evidence>
<dbReference type="InParanoid" id="S8EXV5"/>
<gene>
    <name evidence="4" type="ORF">FOMPIDRAFT_1026203</name>
</gene>
<dbReference type="AlphaFoldDB" id="S8EXV5"/>
<feature type="transmembrane region" description="Helical" evidence="2">
    <location>
        <begin position="307"/>
        <end position="331"/>
    </location>
</feature>
<accession>S8EXV5</accession>
<dbReference type="EMBL" id="KE504234">
    <property type="protein sequence ID" value="EPS94400.1"/>
    <property type="molecule type" value="Genomic_DNA"/>
</dbReference>
<feature type="region of interest" description="Disordered" evidence="1">
    <location>
        <begin position="479"/>
        <end position="503"/>
    </location>
</feature>
<keyword evidence="2" id="KW-0812">Transmembrane</keyword>
<dbReference type="STRING" id="743788.S8EXV5"/>
<feature type="compositionally biased region" description="Polar residues" evidence="1">
    <location>
        <begin position="453"/>
        <end position="462"/>
    </location>
</feature>
<dbReference type="HOGENOM" id="CLU_056404_0_0_1"/>
<name>S8EXV5_FOMSC</name>
<feature type="compositionally biased region" description="Gly residues" evidence="1">
    <location>
        <begin position="415"/>
        <end position="425"/>
    </location>
</feature>
<feature type="signal peptide" evidence="3">
    <location>
        <begin position="1"/>
        <end position="21"/>
    </location>
</feature>
<feature type="compositionally biased region" description="Low complexity" evidence="1">
    <location>
        <begin position="426"/>
        <end position="439"/>
    </location>
</feature>
<reference evidence="4 5" key="1">
    <citation type="journal article" date="2012" name="Science">
        <title>The Paleozoic origin of enzymatic lignin decomposition reconstructed from 31 fungal genomes.</title>
        <authorList>
            <person name="Floudas D."/>
            <person name="Binder M."/>
            <person name="Riley R."/>
            <person name="Barry K."/>
            <person name="Blanchette R.A."/>
            <person name="Henrissat B."/>
            <person name="Martinez A.T."/>
            <person name="Otillar R."/>
            <person name="Spatafora J.W."/>
            <person name="Yadav J.S."/>
            <person name="Aerts A."/>
            <person name="Benoit I."/>
            <person name="Boyd A."/>
            <person name="Carlson A."/>
            <person name="Copeland A."/>
            <person name="Coutinho P.M."/>
            <person name="de Vries R.P."/>
            <person name="Ferreira P."/>
            <person name="Findley K."/>
            <person name="Foster B."/>
            <person name="Gaskell J."/>
            <person name="Glotzer D."/>
            <person name="Gorecki P."/>
            <person name="Heitman J."/>
            <person name="Hesse C."/>
            <person name="Hori C."/>
            <person name="Igarashi K."/>
            <person name="Jurgens J.A."/>
            <person name="Kallen N."/>
            <person name="Kersten P."/>
            <person name="Kohler A."/>
            <person name="Kuees U."/>
            <person name="Kumar T.K.A."/>
            <person name="Kuo A."/>
            <person name="LaButti K."/>
            <person name="Larrondo L.F."/>
            <person name="Lindquist E."/>
            <person name="Ling A."/>
            <person name="Lombard V."/>
            <person name="Lucas S."/>
            <person name="Lundell T."/>
            <person name="Martin R."/>
            <person name="McLaughlin D.J."/>
            <person name="Morgenstern I."/>
            <person name="Morin E."/>
            <person name="Murat C."/>
            <person name="Nagy L.G."/>
            <person name="Nolan M."/>
            <person name="Ohm R.A."/>
            <person name="Patyshakuliyeva A."/>
            <person name="Rokas A."/>
            <person name="Ruiz-Duenas F.J."/>
            <person name="Sabat G."/>
            <person name="Salamov A."/>
            <person name="Samejima M."/>
            <person name="Schmutz J."/>
            <person name="Slot J.C."/>
            <person name="St John F."/>
            <person name="Stenlid J."/>
            <person name="Sun H."/>
            <person name="Sun S."/>
            <person name="Syed K."/>
            <person name="Tsang A."/>
            <person name="Wiebenga A."/>
            <person name="Young D."/>
            <person name="Pisabarro A."/>
            <person name="Eastwood D.C."/>
            <person name="Martin F."/>
            <person name="Cullen D."/>
            <person name="Grigoriev I.V."/>
            <person name="Hibbett D.S."/>
        </authorList>
    </citation>
    <scope>NUCLEOTIDE SEQUENCE</scope>
    <source>
        <strain evidence="5">FP-58527</strain>
    </source>
</reference>
<evidence type="ECO:0000256" key="1">
    <source>
        <dbReference type="SAM" id="MobiDB-lite"/>
    </source>
</evidence>
<evidence type="ECO:0000256" key="2">
    <source>
        <dbReference type="SAM" id="Phobius"/>
    </source>
</evidence>
<dbReference type="eggNOG" id="ENOG502R127">
    <property type="taxonomic scope" value="Eukaryota"/>
</dbReference>
<feature type="region of interest" description="Disordered" evidence="1">
    <location>
        <begin position="405"/>
        <end position="463"/>
    </location>
</feature>
<feature type="chain" id="PRO_5004563377" description="Mid2 domain-containing protein" evidence="3">
    <location>
        <begin position="22"/>
        <end position="503"/>
    </location>
</feature>
<keyword evidence="2" id="KW-1133">Transmembrane helix</keyword>
<keyword evidence="5" id="KW-1185">Reference proteome</keyword>
<protein>
    <recommendedName>
        <fullName evidence="6">Mid2 domain-containing protein</fullName>
    </recommendedName>
</protein>
<evidence type="ECO:0000313" key="5">
    <source>
        <dbReference type="Proteomes" id="UP000015241"/>
    </source>
</evidence>
<dbReference type="Proteomes" id="UP000015241">
    <property type="component" value="Unassembled WGS sequence"/>
</dbReference>
<feature type="region of interest" description="Disordered" evidence="1">
    <location>
        <begin position="205"/>
        <end position="243"/>
    </location>
</feature>
<keyword evidence="3" id="KW-0732">Signal</keyword>
<keyword evidence="2" id="KW-0472">Membrane</keyword>
<sequence length="503" mass="51760">MRSFYLLSAALLPFLARPAWGAGNTTCAGSALDWYTNVVGETPCMTYQRLRQICNSDYEVPSFRVNTPGDNCDDQVSACCCNSISWALSMLCMNCQWDTASSSSNGIDAGVSAYYMYRFSEGGGYCGSGTNQSLPTNIQTAACNQGIKLEKFLYSLFWTNGAWFYTYTRETAETNYASNGDGVFYCSSSSSSSATHSSTAAALLPSSSSSSAQPTSTLAGTTTASPNPTTSDTPVTTSQQQSSSAVITVTHSSSVVTTFESQTTINGTATTVPIVTTVITAVPSTVTGNGTALGLGATGGEHKSNTAAIAGGVVGGVVGLVLLGALIAWYARTQRKDQGPGGASLSMDTSVASPSSGPTSPHMAERNGSITPFVAAGDPFSTPAPSLSTMSRSGKWSQMQYGSAYAAPSSTSSGSGSGSGSGSRSGRGSRSRTGPSTGTDSREALSPVHGRSESTSSFSQPSGVVHMAAMDPFVPVVQEEDAGRLTGGGIRLPPAYQSEWNSE</sequence>
<organism evidence="4 5">
    <name type="scientific">Fomitopsis schrenkii</name>
    <name type="common">Brown rot fungus</name>
    <dbReference type="NCBI Taxonomy" id="2126942"/>
    <lineage>
        <taxon>Eukaryota</taxon>
        <taxon>Fungi</taxon>
        <taxon>Dikarya</taxon>
        <taxon>Basidiomycota</taxon>
        <taxon>Agaricomycotina</taxon>
        <taxon>Agaricomycetes</taxon>
        <taxon>Polyporales</taxon>
        <taxon>Fomitopsis</taxon>
    </lineage>
</organism>
<evidence type="ECO:0008006" key="6">
    <source>
        <dbReference type="Google" id="ProtNLM"/>
    </source>
</evidence>
<evidence type="ECO:0000313" key="4">
    <source>
        <dbReference type="EMBL" id="EPS94400.1"/>
    </source>
</evidence>
<proteinExistence type="predicted"/>
<feature type="region of interest" description="Disordered" evidence="1">
    <location>
        <begin position="337"/>
        <end position="377"/>
    </location>
</feature>